<evidence type="ECO:0000259" key="10">
    <source>
        <dbReference type="Pfam" id="PF00535"/>
    </source>
</evidence>
<dbReference type="AlphaFoldDB" id="A0A8T0EU17"/>
<dbReference type="Pfam" id="PF14938">
    <property type="entry name" value="SNAP"/>
    <property type="match status" value="1"/>
</dbReference>
<evidence type="ECO:0000256" key="6">
    <source>
        <dbReference type="ARBA" id="ARBA00023136"/>
    </source>
</evidence>
<proteinExistence type="inferred from homology"/>
<dbReference type="SUPFAM" id="SSF53448">
    <property type="entry name" value="Nucleotide-diphospho-sugar transferases"/>
    <property type="match status" value="1"/>
</dbReference>
<dbReference type="Proteomes" id="UP000807504">
    <property type="component" value="Unassembled WGS sequence"/>
</dbReference>
<keyword evidence="5" id="KW-0653">Protein transport</keyword>
<dbReference type="Gene3D" id="1.25.40.10">
    <property type="entry name" value="Tetratricopeptide repeat domain"/>
    <property type="match status" value="1"/>
</dbReference>
<dbReference type="InterPro" id="IPR001173">
    <property type="entry name" value="Glyco_trans_2-like"/>
</dbReference>
<keyword evidence="3" id="KW-0813">Transport</keyword>
<reference evidence="11" key="1">
    <citation type="journal article" date="2020" name="bioRxiv">
        <title>Chromosome-level reference genome of the European wasp spider Argiope bruennichi: a resource for studies on range expansion and evolutionary adaptation.</title>
        <authorList>
            <person name="Sheffer M.M."/>
            <person name="Hoppe A."/>
            <person name="Krehenwinkel H."/>
            <person name="Uhl G."/>
            <person name="Kuss A.W."/>
            <person name="Jensen L."/>
            <person name="Jensen C."/>
            <person name="Gillespie R.G."/>
            <person name="Hoff K.J."/>
            <person name="Prost S."/>
        </authorList>
    </citation>
    <scope>NUCLEOTIDE SEQUENCE</scope>
</reference>
<evidence type="ECO:0000256" key="3">
    <source>
        <dbReference type="ARBA" id="ARBA00022448"/>
    </source>
</evidence>
<evidence type="ECO:0000256" key="2">
    <source>
        <dbReference type="ARBA" id="ARBA00010050"/>
    </source>
</evidence>
<evidence type="ECO:0000313" key="11">
    <source>
        <dbReference type="EMBL" id="KAF8777519.1"/>
    </source>
</evidence>
<dbReference type="SUPFAM" id="SSF48452">
    <property type="entry name" value="TPR-like"/>
    <property type="match status" value="1"/>
</dbReference>
<dbReference type="GO" id="GO:0005483">
    <property type="term" value="F:soluble NSF attachment protein activity"/>
    <property type="evidence" value="ECO:0007669"/>
    <property type="project" value="TreeGrafter"/>
</dbReference>
<organism evidence="11 12">
    <name type="scientific">Argiope bruennichi</name>
    <name type="common">Wasp spider</name>
    <name type="synonym">Aranea bruennichi</name>
    <dbReference type="NCBI Taxonomy" id="94029"/>
    <lineage>
        <taxon>Eukaryota</taxon>
        <taxon>Metazoa</taxon>
        <taxon>Ecdysozoa</taxon>
        <taxon>Arthropoda</taxon>
        <taxon>Chelicerata</taxon>
        <taxon>Arachnida</taxon>
        <taxon>Araneae</taxon>
        <taxon>Araneomorphae</taxon>
        <taxon>Entelegynae</taxon>
        <taxon>Araneoidea</taxon>
        <taxon>Araneidae</taxon>
        <taxon>Argiope</taxon>
    </lineage>
</organism>
<comment type="subcellular location">
    <subcellularLocation>
        <location evidence="1">Membrane</location>
        <topology evidence="1">Peripheral membrane protein</topology>
    </subcellularLocation>
</comment>
<accession>A0A8T0EU17</accession>
<evidence type="ECO:0000256" key="9">
    <source>
        <dbReference type="SAM" id="MobiDB-lite"/>
    </source>
</evidence>
<dbReference type="GO" id="GO:0016192">
    <property type="term" value="P:vesicle-mediated transport"/>
    <property type="evidence" value="ECO:0007669"/>
    <property type="project" value="UniProtKB-KW"/>
</dbReference>
<dbReference type="PANTHER" id="PTHR13768">
    <property type="entry name" value="SOLUBLE NSF ATTACHMENT PROTEIN SNAP"/>
    <property type="match status" value="1"/>
</dbReference>
<evidence type="ECO:0000256" key="4">
    <source>
        <dbReference type="ARBA" id="ARBA00022892"/>
    </source>
</evidence>
<feature type="region of interest" description="Disordered" evidence="9">
    <location>
        <begin position="275"/>
        <end position="296"/>
    </location>
</feature>
<dbReference type="GO" id="GO:0019905">
    <property type="term" value="F:syntaxin binding"/>
    <property type="evidence" value="ECO:0007669"/>
    <property type="project" value="TreeGrafter"/>
</dbReference>
<reference evidence="11" key="2">
    <citation type="submission" date="2020-06" db="EMBL/GenBank/DDBJ databases">
        <authorList>
            <person name="Sheffer M."/>
        </authorList>
    </citation>
    <scope>NUCLEOTIDE SEQUENCE</scope>
</reference>
<sequence>MSAEKKVCEGNECIAQAEKYLKTSFLKWKPDYDSAALEYSKAATCFKAAKVLGQCKDCLLKAADCYTKNNSLFSAAKNYEQAAMIYKEMDDYHTAVQMIERACQLFREHGTPDTAALALEKGAKMIESKRPEMALELYKKAMDVVMIEDRPSQASEHAAKASKILIKLKRFDEAVNMVKKEQEFHLATGNTRAVGRLVVAEVLIHLMREDYVAADKAFKEGYNYCERDESNTLMDLLEGYDQGDAEQLNRALNSPFIKHMDVEYARLARSLLVPETEKNESTQKASTSASAAANDEEDEFAEGLMVDVSIILPLHNAESWLEDCLSSVESQDFNGTLELSVFNDASSDQSSSILEAWLERLKNKKIKVTISFENGVPKGVGYAKNRAVDQSSGDYLCFLDADDSMASSRIRKQYEVCLSHHNLIVGCCFHREPSDSTPRYTKWANSLAPDQLYSQIYLFLGSPPHNPDMVRNPRFMTKLEGLMKKEKVHLRIFYSFIST</sequence>
<dbReference type="InterPro" id="IPR011990">
    <property type="entry name" value="TPR-like_helical_dom_sf"/>
</dbReference>
<evidence type="ECO:0000256" key="1">
    <source>
        <dbReference type="ARBA" id="ARBA00004170"/>
    </source>
</evidence>
<protein>
    <recommendedName>
        <fullName evidence="7">Gamma-soluble NSF attachment protein</fullName>
    </recommendedName>
    <alternativeName>
        <fullName evidence="8">N-ethylmaleimide-sensitive factor attachment protein gamma</fullName>
    </alternativeName>
</protein>
<dbReference type="GO" id="GO:0031201">
    <property type="term" value="C:SNARE complex"/>
    <property type="evidence" value="ECO:0007669"/>
    <property type="project" value="TreeGrafter"/>
</dbReference>
<evidence type="ECO:0000256" key="5">
    <source>
        <dbReference type="ARBA" id="ARBA00022927"/>
    </source>
</evidence>
<name>A0A8T0EU17_ARGBR</name>
<keyword evidence="12" id="KW-1185">Reference proteome</keyword>
<dbReference type="GO" id="GO:0006886">
    <property type="term" value="P:intracellular protein transport"/>
    <property type="evidence" value="ECO:0007669"/>
    <property type="project" value="InterPro"/>
</dbReference>
<comment type="similarity">
    <text evidence="2">Belongs to the SNAP family.</text>
</comment>
<evidence type="ECO:0000256" key="8">
    <source>
        <dbReference type="ARBA" id="ARBA00042485"/>
    </source>
</evidence>
<dbReference type="InterPro" id="IPR000744">
    <property type="entry name" value="NSF_attach"/>
</dbReference>
<dbReference type="PANTHER" id="PTHR13768:SF2">
    <property type="entry name" value="GAMMA-SOLUBLE NSF ATTACHMENT PROTEIN"/>
    <property type="match status" value="1"/>
</dbReference>
<keyword evidence="6" id="KW-0472">Membrane</keyword>
<feature type="domain" description="Glycosyltransferase 2-like" evidence="10">
    <location>
        <begin position="309"/>
        <end position="445"/>
    </location>
</feature>
<feature type="compositionally biased region" description="Low complexity" evidence="9">
    <location>
        <begin position="282"/>
        <end position="293"/>
    </location>
</feature>
<keyword evidence="4" id="KW-0931">ER-Golgi transport</keyword>
<dbReference type="Gene3D" id="3.90.550.10">
    <property type="entry name" value="Spore Coat Polysaccharide Biosynthesis Protein SpsA, Chain A"/>
    <property type="match status" value="1"/>
</dbReference>
<dbReference type="Pfam" id="PF00535">
    <property type="entry name" value="Glycos_transf_2"/>
    <property type="match status" value="1"/>
</dbReference>
<evidence type="ECO:0000313" key="12">
    <source>
        <dbReference type="Proteomes" id="UP000807504"/>
    </source>
</evidence>
<comment type="caution">
    <text evidence="11">The sequence shown here is derived from an EMBL/GenBank/DDBJ whole genome shotgun (WGS) entry which is preliminary data.</text>
</comment>
<dbReference type="GO" id="GO:0005774">
    <property type="term" value="C:vacuolar membrane"/>
    <property type="evidence" value="ECO:0007669"/>
    <property type="project" value="TreeGrafter"/>
</dbReference>
<dbReference type="EMBL" id="JABXBU010002072">
    <property type="protein sequence ID" value="KAF8777519.1"/>
    <property type="molecule type" value="Genomic_DNA"/>
</dbReference>
<dbReference type="InterPro" id="IPR029044">
    <property type="entry name" value="Nucleotide-diphossugar_trans"/>
</dbReference>
<gene>
    <name evidence="11" type="ORF">HNY73_014372</name>
</gene>
<evidence type="ECO:0000256" key="7">
    <source>
        <dbReference type="ARBA" id="ARBA00040047"/>
    </source>
</evidence>